<dbReference type="Gene3D" id="3.30.360.10">
    <property type="entry name" value="Dihydrodipicolinate Reductase, domain 2"/>
    <property type="match status" value="1"/>
</dbReference>
<dbReference type="SUPFAM" id="SSF55347">
    <property type="entry name" value="Glyceraldehyde-3-phosphate dehydrogenase-like, C-terminal domain"/>
    <property type="match status" value="1"/>
</dbReference>
<dbReference type="Gene3D" id="3.40.50.720">
    <property type="entry name" value="NAD(P)-binding Rossmann-like Domain"/>
    <property type="match status" value="1"/>
</dbReference>
<dbReference type="AlphaFoldDB" id="A0A917G750"/>
<dbReference type="InterPro" id="IPR050463">
    <property type="entry name" value="Gfo/Idh/MocA_oxidrdct_glycsds"/>
</dbReference>
<dbReference type="InterPro" id="IPR000683">
    <property type="entry name" value="Gfo/Idh/MocA-like_OxRdtase_N"/>
</dbReference>
<dbReference type="Pfam" id="PF22725">
    <property type="entry name" value="GFO_IDH_MocA_C3"/>
    <property type="match status" value="1"/>
</dbReference>
<evidence type="ECO:0000256" key="1">
    <source>
        <dbReference type="ARBA" id="ARBA00023002"/>
    </source>
</evidence>
<protein>
    <submittedName>
        <fullName evidence="4">Dehydrogenase</fullName>
    </submittedName>
</protein>
<dbReference type="InterPro" id="IPR036291">
    <property type="entry name" value="NAD(P)-bd_dom_sf"/>
</dbReference>
<accession>A0A917G750</accession>
<dbReference type="EMBL" id="BMCU01000006">
    <property type="protein sequence ID" value="GGG26388.1"/>
    <property type="molecule type" value="Genomic_DNA"/>
</dbReference>
<dbReference type="SUPFAM" id="SSF51735">
    <property type="entry name" value="NAD(P)-binding Rossmann-fold domains"/>
    <property type="match status" value="1"/>
</dbReference>
<dbReference type="Pfam" id="PF01408">
    <property type="entry name" value="GFO_IDH_MocA"/>
    <property type="match status" value="1"/>
</dbReference>
<sequence length="398" mass="41316">MKSPHHLRVALVGAGAAGQAHAFGFRNVSMAAGLDEVTIDLAVVVDPNLDLARKTAARYGYGAVTDDLDSVLADPTIDAISLALPNNLHTRILPAVLRSGKHVFAEKPIGTGSEEAEELVALATASVAVTGVGFSFRRLPGLAAVHDLVGEGRIGAVRSFTAWYNADYAALPDAPFSWRFAKDTAGAGALIDIGTHAIDAVQYVAGPIRRVLSSTLRTAITERPVPGTDGETAVVDTDDIALLTVELDNGAVGQIHVNRIAAGLPNSLGIEVHGATGHARFDSIAGGEFHVYTGGTGTLDGPRRVFTGPQHPYFTDVAAMPGGGVGTGYAEAFVAEIQHFVRCILTGTAMDTDFPSAYRVMLTVDAAQLSAVSGTAVDVDDVPSLRHQLRSGATPVPA</sequence>
<evidence type="ECO:0000259" key="2">
    <source>
        <dbReference type="Pfam" id="PF01408"/>
    </source>
</evidence>
<feature type="domain" description="GFO/IDH/MocA-like oxidoreductase" evidence="3">
    <location>
        <begin position="144"/>
        <end position="279"/>
    </location>
</feature>
<keyword evidence="1" id="KW-0560">Oxidoreductase</keyword>
<gene>
    <name evidence="4" type="ORF">GCM10007304_45270</name>
</gene>
<comment type="caution">
    <text evidence="4">The sequence shown here is derived from an EMBL/GenBank/DDBJ whole genome shotgun (WGS) entry which is preliminary data.</text>
</comment>
<proteinExistence type="predicted"/>
<evidence type="ECO:0000313" key="4">
    <source>
        <dbReference type="EMBL" id="GGG26388.1"/>
    </source>
</evidence>
<keyword evidence="5" id="KW-1185">Reference proteome</keyword>
<dbReference type="PANTHER" id="PTHR43818">
    <property type="entry name" value="BCDNA.GH03377"/>
    <property type="match status" value="1"/>
</dbReference>
<reference evidence="4" key="1">
    <citation type="journal article" date="2014" name="Int. J. Syst. Evol. Microbiol.">
        <title>Complete genome sequence of Corynebacterium casei LMG S-19264T (=DSM 44701T), isolated from a smear-ripened cheese.</title>
        <authorList>
            <consortium name="US DOE Joint Genome Institute (JGI-PGF)"/>
            <person name="Walter F."/>
            <person name="Albersmeier A."/>
            <person name="Kalinowski J."/>
            <person name="Ruckert C."/>
        </authorList>
    </citation>
    <scope>NUCLEOTIDE SEQUENCE</scope>
    <source>
        <strain evidence="4">CCM 7905</strain>
    </source>
</reference>
<dbReference type="GO" id="GO:0000166">
    <property type="term" value="F:nucleotide binding"/>
    <property type="evidence" value="ECO:0007669"/>
    <property type="project" value="InterPro"/>
</dbReference>
<dbReference type="RefSeq" id="WP_188547271.1">
    <property type="nucleotide sequence ID" value="NZ_BMCU01000006.1"/>
</dbReference>
<dbReference type="GO" id="GO:0016491">
    <property type="term" value="F:oxidoreductase activity"/>
    <property type="evidence" value="ECO:0007669"/>
    <property type="project" value="UniProtKB-KW"/>
</dbReference>
<dbReference type="PANTHER" id="PTHR43818:SF11">
    <property type="entry name" value="BCDNA.GH03377"/>
    <property type="match status" value="1"/>
</dbReference>
<reference evidence="4" key="2">
    <citation type="submission" date="2020-09" db="EMBL/GenBank/DDBJ databases">
        <authorList>
            <person name="Sun Q."/>
            <person name="Sedlacek I."/>
        </authorList>
    </citation>
    <scope>NUCLEOTIDE SEQUENCE</scope>
    <source>
        <strain evidence="4">CCM 7905</strain>
    </source>
</reference>
<evidence type="ECO:0000313" key="5">
    <source>
        <dbReference type="Proteomes" id="UP000654257"/>
    </source>
</evidence>
<organism evidence="4 5">
    <name type="scientific">Rhodococcoides trifolii</name>
    <dbReference type="NCBI Taxonomy" id="908250"/>
    <lineage>
        <taxon>Bacteria</taxon>
        <taxon>Bacillati</taxon>
        <taxon>Actinomycetota</taxon>
        <taxon>Actinomycetes</taxon>
        <taxon>Mycobacteriales</taxon>
        <taxon>Nocardiaceae</taxon>
        <taxon>Rhodococcoides</taxon>
    </lineage>
</organism>
<evidence type="ECO:0000259" key="3">
    <source>
        <dbReference type="Pfam" id="PF22725"/>
    </source>
</evidence>
<feature type="domain" description="Gfo/Idh/MocA-like oxidoreductase N-terminal" evidence="2">
    <location>
        <begin position="7"/>
        <end position="133"/>
    </location>
</feature>
<name>A0A917G750_9NOCA</name>
<dbReference type="InterPro" id="IPR055170">
    <property type="entry name" value="GFO_IDH_MocA-like_dom"/>
</dbReference>
<dbReference type="Proteomes" id="UP000654257">
    <property type="component" value="Unassembled WGS sequence"/>
</dbReference>